<dbReference type="Proteomes" id="UP000565579">
    <property type="component" value="Unassembled WGS sequence"/>
</dbReference>
<proteinExistence type="predicted"/>
<sequence length="90" mass="9542">MTKVLETLAAYAHEYGLDNGGGHLRTALLAACLTERQPEIPAAEVIALAAGDPWDPRVREASQEKDRLLDAASLAALLAEQGEQDSEVAS</sequence>
<evidence type="ECO:0000313" key="2">
    <source>
        <dbReference type="Proteomes" id="UP000565579"/>
    </source>
</evidence>
<organism evidence="1 2">
    <name type="scientific">Nonomuraea rubra</name>
    <dbReference type="NCBI Taxonomy" id="46180"/>
    <lineage>
        <taxon>Bacteria</taxon>
        <taxon>Bacillati</taxon>
        <taxon>Actinomycetota</taxon>
        <taxon>Actinomycetes</taxon>
        <taxon>Streptosporangiales</taxon>
        <taxon>Streptosporangiaceae</taxon>
        <taxon>Nonomuraea</taxon>
    </lineage>
</organism>
<dbReference type="RefSeq" id="WP_185110726.1">
    <property type="nucleotide sequence ID" value="NZ_BAAAXY010000153.1"/>
</dbReference>
<dbReference type="AlphaFoldDB" id="A0A7X0P6N7"/>
<gene>
    <name evidence="1" type="ORF">HD593_011049</name>
</gene>
<accession>A0A7X0P6N7</accession>
<comment type="caution">
    <text evidence="1">The sequence shown here is derived from an EMBL/GenBank/DDBJ whole genome shotgun (WGS) entry which is preliminary data.</text>
</comment>
<evidence type="ECO:0000313" key="1">
    <source>
        <dbReference type="EMBL" id="MBB6556254.1"/>
    </source>
</evidence>
<protein>
    <submittedName>
        <fullName evidence="1">Uncharacterized protein</fullName>
    </submittedName>
</protein>
<name>A0A7X0P6N7_9ACTN</name>
<keyword evidence="2" id="KW-1185">Reference proteome</keyword>
<reference evidence="1 2" key="1">
    <citation type="submission" date="2020-08" db="EMBL/GenBank/DDBJ databases">
        <title>Sequencing the genomes of 1000 actinobacteria strains.</title>
        <authorList>
            <person name="Klenk H.-P."/>
        </authorList>
    </citation>
    <scope>NUCLEOTIDE SEQUENCE [LARGE SCALE GENOMIC DNA]</scope>
    <source>
        <strain evidence="1 2">DSM 43768</strain>
    </source>
</reference>
<dbReference type="EMBL" id="JACHMI010000001">
    <property type="protein sequence ID" value="MBB6556254.1"/>
    <property type="molecule type" value="Genomic_DNA"/>
</dbReference>